<comment type="similarity">
    <text evidence="1 7">Belongs to the class-D beta-lactamase family.</text>
</comment>
<evidence type="ECO:0000256" key="8">
    <source>
        <dbReference type="SAM" id="SignalP"/>
    </source>
</evidence>
<protein>
    <recommendedName>
        <fullName evidence="2 7">Beta-lactamase</fullName>
        <ecNumber evidence="2 7">3.5.2.6</ecNumber>
    </recommendedName>
</protein>
<evidence type="ECO:0000256" key="5">
    <source>
        <dbReference type="ARBA" id="ARBA00023251"/>
    </source>
</evidence>
<accession>A0A544SSF5</accession>
<evidence type="ECO:0000313" key="10">
    <source>
        <dbReference type="EMBL" id="TQR08146.1"/>
    </source>
</evidence>
<evidence type="ECO:0000256" key="6">
    <source>
        <dbReference type="PIRSR" id="PIRSR602137-50"/>
    </source>
</evidence>
<feature type="domain" description="Penicillin-binding protein transpeptidase" evidence="9">
    <location>
        <begin position="54"/>
        <end position="252"/>
    </location>
</feature>
<evidence type="ECO:0000256" key="3">
    <source>
        <dbReference type="ARBA" id="ARBA00022729"/>
    </source>
</evidence>
<keyword evidence="4 7" id="KW-0378">Hydrolase</keyword>
<dbReference type="EC" id="3.5.2.6" evidence="2 7"/>
<name>A0A544SSF5_9BACI</name>
<evidence type="ECO:0000313" key="11">
    <source>
        <dbReference type="Proteomes" id="UP000317316"/>
    </source>
</evidence>
<dbReference type="InterPro" id="IPR002137">
    <property type="entry name" value="Beta-lactam_class-D_AS"/>
</dbReference>
<evidence type="ECO:0000256" key="1">
    <source>
        <dbReference type="ARBA" id="ARBA00007898"/>
    </source>
</evidence>
<comment type="caution">
    <text evidence="10">The sequence shown here is derived from an EMBL/GenBank/DDBJ whole genome shotgun (WGS) entry which is preliminary data.</text>
</comment>
<evidence type="ECO:0000259" key="9">
    <source>
        <dbReference type="Pfam" id="PF00905"/>
    </source>
</evidence>
<keyword evidence="3 8" id="KW-0732">Signal</keyword>
<dbReference type="GO" id="GO:0008800">
    <property type="term" value="F:beta-lactamase activity"/>
    <property type="evidence" value="ECO:0007669"/>
    <property type="project" value="UniProtKB-UniRule"/>
</dbReference>
<dbReference type="InterPro" id="IPR012338">
    <property type="entry name" value="Beta-lactam/transpept-like"/>
</dbReference>
<sequence>MTFYKNMLIILLSMVLLIGWFSPMSAAEAPVKDLEIAHLFDGKEGTMVLKNMRNEQTYVFNKARSSERMTPESTFKVLNALIGLEAEAVRDEYEVKRWDGIVRQFETWNRDHTLGSAMRESAIWFYQDMAREIGFSRMQEKFSKLNYGNKDLSGGIDQFWLDSSLKISAIEQVDFMEQLVKEDLPFKENLQKTVKRMMILDEQDDYVLHGKTGTRLSDMGLGWFVGFVKTEKNVWLFAVNLKGSGSEAKNIAIEALKEKEIIK</sequence>
<reference evidence="10 11" key="1">
    <citation type="submission" date="2019-05" db="EMBL/GenBank/DDBJ databases">
        <title>Psychrobacillus vulpis sp. nov., a new species isolated from feces of a red fox that inhabits in The Tablas de Daimiel Natural Park, Albacete, Spain.</title>
        <authorList>
            <person name="Rodriguez M."/>
            <person name="Reina J.C."/>
            <person name="Bejar V."/>
            <person name="Llamas I."/>
        </authorList>
    </citation>
    <scope>NUCLEOTIDE SEQUENCE [LARGE SCALE GENOMIC DNA]</scope>
    <source>
        <strain evidence="10 11">NEAU-3TGS17</strain>
    </source>
</reference>
<evidence type="ECO:0000256" key="7">
    <source>
        <dbReference type="RuleBase" id="RU361140"/>
    </source>
</evidence>
<feature type="chain" id="PRO_5021935850" description="Beta-lactamase" evidence="8">
    <location>
        <begin position="27"/>
        <end position="263"/>
    </location>
</feature>
<evidence type="ECO:0000256" key="2">
    <source>
        <dbReference type="ARBA" id="ARBA00012865"/>
    </source>
</evidence>
<dbReference type="NCBIfam" id="NF012161">
    <property type="entry name" value="bla_class_D_main"/>
    <property type="match status" value="1"/>
</dbReference>
<dbReference type="GO" id="GO:0017001">
    <property type="term" value="P:antibiotic catabolic process"/>
    <property type="evidence" value="ECO:0007669"/>
    <property type="project" value="InterPro"/>
</dbReference>
<dbReference type="RefSeq" id="WP_142540959.1">
    <property type="nucleotide sequence ID" value="NZ_BMIE01000014.1"/>
</dbReference>
<dbReference type="OrthoDB" id="9762883at2"/>
<feature type="active site" description="Acyl-ester intermediate" evidence="6">
    <location>
        <position position="73"/>
    </location>
</feature>
<gene>
    <name evidence="10" type="primary">blaOXA</name>
    <name evidence="10" type="ORF">FG382_21810</name>
</gene>
<organism evidence="10 11">
    <name type="scientific">Psychrobacillus lasiicapitis</name>
    <dbReference type="NCBI Taxonomy" id="1636719"/>
    <lineage>
        <taxon>Bacteria</taxon>
        <taxon>Bacillati</taxon>
        <taxon>Bacillota</taxon>
        <taxon>Bacilli</taxon>
        <taxon>Bacillales</taxon>
        <taxon>Bacillaceae</taxon>
        <taxon>Psychrobacillus</taxon>
    </lineage>
</organism>
<dbReference type="AlphaFoldDB" id="A0A544SSF5"/>
<dbReference type="PROSITE" id="PS00337">
    <property type="entry name" value="BETA_LACTAMASE_D"/>
    <property type="match status" value="1"/>
</dbReference>
<feature type="signal peptide" evidence="8">
    <location>
        <begin position="1"/>
        <end position="26"/>
    </location>
</feature>
<comment type="catalytic activity">
    <reaction evidence="7">
        <text>a beta-lactam + H2O = a substituted beta-amino acid</text>
        <dbReference type="Rhea" id="RHEA:20401"/>
        <dbReference type="ChEBI" id="CHEBI:15377"/>
        <dbReference type="ChEBI" id="CHEBI:35627"/>
        <dbReference type="ChEBI" id="CHEBI:140347"/>
        <dbReference type="EC" id="3.5.2.6"/>
    </reaction>
</comment>
<keyword evidence="5 7" id="KW-0046">Antibiotic resistance</keyword>
<dbReference type="Pfam" id="PF00905">
    <property type="entry name" value="Transpeptidase"/>
    <property type="match status" value="1"/>
</dbReference>
<proteinExistence type="inferred from homology"/>
<dbReference type="InterPro" id="IPR001460">
    <property type="entry name" value="PCN-bd_Tpept"/>
</dbReference>
<dbReference type="GO" id="GO:0046677">
    <property type="term" value="P:response to antibiotic"/>
    <property type="evidence" value="ECO:0007669"/>
    <property type="project" value="UniProtKB-UniRule"/>
</dbReference>
<dbReference type="GO" id="GO:0008658">
    <property type="term" value="F:penicillin binding"/>
    <property type="evidence" value="ECO:0007669"/>
    <property type="project" value="InterPro"/>
</dbReference>
<evidence type="ECO:0000256" key="4">
    <source>
        <dbReference type="ARBA" id="ARBA00022801"/>
    </source>
</evidence>
<keyword evidence="11" id="KW-1185">Reference proteome</keyword>
<feature type="modified residue" description="N6-carboxylysine" evidence="6">
    <location>
        <position position="76"/>
    </location>
</feature>
<dbReference type="EMBL" id="VDGH01000018">
    <property type="protein sequence ID" value="TQR08146.1"/>
    <property type="molecule type" value="Genomic_DNA"/>
</dbReference>
<dbReference type="Gene3D" id="3.40.710.10">
    <property type="entry name" value="DD-peptidase/beta-lactamase superfamily"/>
    <property type="match status" value="1"/>
</dbReference>
<dbReference type="SUPFAM" id="SSF56601">
    <property type="entry name" value="beta-lactamase/transpeptidase-like"/>
    <property type="match status" value="1"/>
</dbReference>
<dbReference type="Proteomes" id="UP000317316">
    <property type="component" value="Unassembled WGS sequence"/>
</dbReference>